<dbReference type="AlphaFoldDB" id="A0AAN8JRE5"/>
<name>A0AAN8JRE5_PATCE</name>
<keyword evidence="2" id="KW-1185">Reference proteome</keyword>
<comment type="caution">
    <text evidence="1">The sequence shown here is derived from an EMBL/GenBank/DDBJ whole genome shotgun (WGS) entry which is preliminary data.</text>
</comment>
<gene>
    <name evidence="1" type="ORF">SNE40_012502</name>
</gene>
<proteinExistence type="predicted"/>
<evidence type="ECO:0000313" key="2">
    <source>
        <dbReference type="Proteomes" id="UP001347796"/>
    </source>
</evidence>
<protein>
    <submittedName>
        <fullName evidence="1">Uncharacterized protein</fullName>
    </submittedName>
</protein>
<evidence type="ECO:0000313" key="1">
    <source>
        <dbReference type="EMBL" id="KAK6180324.1"/>
    </source>
</evidence>
<reference evidence="1 2" key="1">
    <citation type="submission" date="2024-01" db="EMBL/GenBank/DDBJ databases">
        <title>The genome of the rayed Mediterranean limpet Patella caerulea (Linnaeus, 1758).</title>
        <authorList>
            <person name="Anh-Thu Weber A."/>
            <person name="Halstead-Nussloch G."/>
        </authorList>
    </citation>
    <scope>NUCLEOTIDE SEQUENCE [LARGE SCALE GENOMIC DNA]</scope>
    <source>
        <strain evidence="1">AATW-2023a</strain>
        <tissue evidence="1">Whole specimen</tissue>
    </source>
</reference>
<accession>A0AAN8JRE5</accession>
<sequence>MKRARATVTPDEMEQYFDNLAETTDGVPPQNIFNYDESNLSDDPGRKKVTAKRGSKYVDRIMNTSKSAHSVMMCGSAHGNLLPVYTVYKSAELWETFL</sequence>
<dbReference type="Proteomes" id="UP001347796">
    <property type="component" value="Unassembled WGS sequence"/>
</dbReference>
<organism evidence="1 2">
    <name type="scientific">Patella caerulea</name>
    <name type="common">Rayed Mediterranean limpet</name>
    <dbReference type="NCBI Taxonomy" id="87958"/>
    <lineage>
        <taxon>Eukaryota</taxon>
        <taxon>Metazoa</taxon>
        <taxon>Spiralia</taxon>
        <taxon>Lophotrochozoa</taxon>
        <taxon>Mollusca</taxon>
        <taxon>Gastropoda</taxon>
        <taxon>Patellogastropoda</taxon>
        <taxon>Patelloidea</taxon>
        <taxon>Patellidae</taxon>
        <taxon>Patella</taxon>
    </lineage>
</organism>
<dbReference type="EMBL" id="JAZGQO010000008">
    <property type="protein sequence ID" value="KAK6180324.1"/>
    <property type="molecule type" value="Genomic_DNA"/>
</dbReference>